<sequence>MNKKHGFTLIEIMCSLAIIVTLAVVLLPSVKGYINNSKKLRVVAQCHHAIKAINTYNMTAFGDDYIPYDNTKVEEARVKINDKELLNEKDITEIYDFSLCGVGKIVSDENALKHLKLDENGKTEYYDQYAAGMEDFQYKY</sequence>
<proteinExistence type="predicted"/>
<dbReference type="AlphaFoldDB" id="W6RV04"/>
<dbReference type="HOGENOM" id="CLU_143357_1_0_9"/>
<dbReference type="OrthoDB" id="1819208at2"/>
<dbReference type="InterPro" id="IPR045584">
    <property type="entry name" value="Pilin-like"/>
</dbReference>
<dbReference type="NCBIfam" id="TIGR02532">
    <property type="entry name" value="IV_pilin_GFxxxE"/>
    <property type="match status" value="1"/>
</dbReference>
<evidence type="ECO:0000313" key="2">
    <source>
        <dbReference type="Proteomes" id="UP000019426"/>
    </source>
</evidence>
<dbReference type="Proteomes" id="UP000019426">
    <property type="component" value="Chromosome M2/40_rep1"/>
</dbReference>
<reference evidence="1 2" key="1">
    <citation type="submission" date="2013-11" db="EMBL/GenBank/DDBJ databases">
        <title>Complete genome sequence of Clostridum sp. M2/40.</title>
        <authorList>
            <person name="Wibberg D."/>
            <person name="Puehler A."/>
            <person name="Schlueter A."/>
        </authorList>
    </citation>
    <scope>NUCLEOTIDE SEQUENCE [LARGE SCALE GENOMIC DNA]</scope>
    <source>
        <strain evidence="2">M2/40</strain>
    </source>
</reference>
<organism evidence="1 2">
    <name type="scientific">Clostridium bornimense</name>
    <dbReference type="NCBI Taxonomy" id="1216932"/>
    <lineage>
        <taxon>Bacteria</taxon>
        <taxon>Bacillati</taxon>
        <taxon>Bacillota</taxon>
        <taxon>Clostridia</taxon>
        <taxon>Eubacteriales</taxon>
        <taxon>Clostridiaceae</taxon>
        <taxon>Clostridium</taxon>
    </lineage>
</organism>
<dbReference type="STRING" id="1216932.CM240_1342"/>
<gene>
    <name evidence="1" type="ORF">CM240_1342</name>
</gene>
<dbReference type="InterPro" id="IPR012902">
    <property type="entry name" value="N_methyl_site"/>
</dbReference>
<dbReference type="KEGG" id="clt:CM240_1342"/>
<dbReference type="SUPFAM" id="SSF54523">
    <property type="entry name" value="Pili subunits"/>
    <property type="match status" value="1"/>
</dbReference>
<name>W6RV04_9CLOT</name>
<accession>W6RV04</accession>
<evidence type="ECO:0008006" key="3">
    <source>
        <dbReference type="Google" id="ProtNLM"/>
    </source>
</evidence>
<protein>
    <recommendedName>
        <fullName evidence="3">Prepilin-type N-terminal cleavage/methylation domain-containing protein</fullName>
    </recommendedName>
</protein>
<evidence type="ECO:0000313" key="1">
    <source>
        <dbReference type="EMBL" id="CDM68501.1"/>
    </source>
</evidence>
<dbReference type="EMBL" id="HG917868">
    <property type="protein sequence ID" value="CDM68501.1"/>
    <property type="molecule type" value="Genomic_DNA"/>
</dbReference>
<keyword evidence="2" id="KW-1185">Reference proteome</keyword>
<dbReference type="Gene3D" id="3.30.700.10">
    <property type="entry name" value="Glycoprotein, Type 4 Pilin"/>
    <property type="match status" value="1"/>
</dbReference>
<dbReference type="PATRIC" id="fig|1216932.3.peg.1336"/>
<dbReference type="Pfam" id="PF07963">
    <property type="entry name" value="N_methyl"/>
    <property type="match status" value="1"/>
</dbReference>
<dbReference type="RefSeq" id="WP_051483736.1">
    <property type="nucleotide sequence ID" value="NZ_HG917868.1"/>
</dbReference>